<feature type="non-terminal residue" evidence="2">
    <location>
        <position position="1"/>
    </location>
</feature>
<comment type="caution">
    <text evidence="2">The sequence shown here is derived from an EMBL/GenBank/DDBJ whole genome shotgun (WGS) entry which is preliminary data.</text>
</comment>
<evidence type="ECO:0000313" key="3">
    <source>
        <dbReference type="Proteomes" id="UP000271974"/>
    </source>
</evidence>
<accession>A0A3S0ZWU9</accession>
<feature type="region of interest" description="Disordered" evidence="1">
    <location>
        <begin position="47"/>
        <end position="90"/>
    </location>
</feature>
<evidence type="ECO:0000256" key="1">
    <source>
        <dbReference type="SAM" id="MobiDB-lite"/>
    </source>
</evidence>
<dbReference type="EMBL" id="RQTK01000095">
    <property type="protein sequence ID" value="RUS87990.1"/>
    <property type="molecule type" value="Genomic_DNA"/>
</dbReference>
<organism evidence="2 3">
    <name type="scientific">Elysia chlorotica</name>
    <name type="common">Eastern emerald elysia</name>
    <name type="synonym">Sea slug</name>
    <dbReference type="NCBI Taxonomy" id="188477"/>
    <lineage>
        <taxon>Eukaryota</taxon>
        <taxon>Metazoa</taxon>
        <taxon>Spiralia</taxon>
        <taxon>Lophotrochozoa</taxon>
        <taxon>Mollusca</taxon>
        <taxon>Gastropoda</taxon>
        <taxon>Heterobranchia</taxon>
        <taxon>Euthyneura</taxon>
        <taxon>Panpulmonata</taxon>
        <taxon>Sacoglossa</taxon>
        <taxon>Placobranchoidea</taxon>
        <taxon>Plakobranchidae</taxon>
        <taxon>Elysia</taxon>
    </lineage>
</organism>
<dbReference type="Proteomes" id="UP000271974">
    <property type="component" value="Unassembled WGS sequence"/>
</dbReference>
<evidence type="ECO:0000313" key="2">
    <source>
        <dbReference type="EMBL" id="RUS87990.1"/>
    </source>
</evidence>
<protein>
    <submittedName>
        <fullName evidence="2">Uncharacterized protein</fullName>
    </submittedName>
</protein>
<name>A0A3S0ZWU9_ELYCH</name>
<gene>
    <name evidence="2" type="ORF">EGW08_004268</name>
</gene>
<feature type="compositionally biased region" description="Polar residues" evidence="1">
    <location>
        <begin position="59"/>
        <end position="82"/>
    </location>
</feature>
<feature type="compositionally biased region" description="Gly residues" evidence="1">
    <location>
        <begin position="47"/>
        <end position="58"/>
    </location>
</feature>
<feature type="non-terminal residue" evidence="2">
    <location>
        <position position="228"/>
    </location>
</feature>
<dbReference type="AlphaFoldDB" id="A0A3S0ZWU9"/>
<proteinExistence type="predicted"/>
<keyword evidence="3" id="KW-1185">Reference proteome</keyword>
<reference evidence="2 3" key="1">
    <citation type="submission" date="2019-01" db="EMBL/GenBank/DDBJ databases">
        <title>A draft genome assembly of the solar-powered sea slug Elysia chlorotica.</title>
        <authorList>
            <person name="Cai H."/>
            <person name="Li Q."/>
            <person name="Fang X."/>
            <person name="Li J."/>
            <person name="Curtis N.E."/>
            <person name="Altenburger A."/>
            <person name="Shibata T."/>
            <person name="Feng M."/>
            <person name="Maeda T."/>
            <person name="Schwartz J.A."/>
            <person name="Shigenobu S."/>
            <person name="Lundholm N."/>
            <person name="Nishiyama T."/>
            <person name="Yang H."/>
            <person name="Hasebe M."/>
            <person name="Li S."/>
            <person name="Pierce S.K."/>
            <person name="Wang J."/>
        </authorList>
    </citation>
    <scope>NUCLEOTIDE SEQUENCE [LARGE SCALE GENOMIC DNA]</scope>
    <source>
        <strain evidence="2">EC2010</strain>
        <tissue evidence="2">Whole organism of an adult</tissue>
    </source>
</reference>
<dbReference type="OrthoDB" id="6147747at2759"/>
<sequence length="228" mass="24161">SVLEPPCPSLPRCKLLSWCCSYKEVVGVPHYKTYWCAGTAGKTQGAGKLGAGSQGSQGNGTAQSQSAIREASQNLAQAQSTDIAKERGNPSDDQLGYRFGGVYTQNSDNLVTSTKRCPEAFYPRSILTGLNVCISDDYSNAGQSSVPFGGFFSCSMGNPLASTDSALEGRVVSHSLKRFLAQSQTGVDIWPRKCPTGYSQHLAMEVNGCGIHYCVESGAIKGTRLPSA</sequence>